<dbReference type="InterPro" id="IPR045351">
    <property type="entry name" value="DUF6531"/>
</dbReference>
<gene>
    <name evidence="5" type="ORF">ACFOW7_05185</name>
</gene>
<accession>A0ABV8MKS5</accession>
<dbReference type="InterPro" id="IPR056823">
    <property type="entry name" value="TEN-like_YD-shell"/>
</dbReference>
<name>A0ABV8MKS5_9NEIS</name>
<evidence type="ECO:0000259" key="3">
    <source>
        <dbReference type="Pfam" id="PF20148"/>
    </source>
</evidence>
<reference evidence="6" key="1">
    <citation type="journal article" date="2019" name="Int. J. Syst. Evol. Microbiol.">
        <title>The Global Catalogue of Microorganisms (GCM) 10K type strain sequencing project: providing services to taxonomists for standard genome sequencing and annotation.</title>
        <authorList>
            <consortium name="The Broad Institute Genomics Platform"/>
            <consortium name="The Broad Institute Genome Sequencing Center for Infectious Disease"/>
            <person name="Wu L."/>
            <person name="Ma J."/>
        </authorList>
    </citation>
    <scope>NUCLEOTIDE SEQUENCE [LARGE SCALE GENOMIC DNA]</scope>
    <source>
        <strain evidence="6">LMG 29894</strain>
    </source>
</reference>
<dbReference type="RefSeq" id="WP_378161775.1">
    <property type="nucleotide sequence ID" value="NZ_JBHSBU010000001.1"/>
</dbReference>
<evidence type="ECO:0000313" key="6">
    <source>
        <dbReference type="Proteomes" id="UP001595791"/>
    </source>
</evidence>
<evidence type="ECO:0000259" key="4">
    <source>
        <dbReference type="Pfam" id="PF25023"/>
    </source>
</evidence>
<sequence>MSGKPAARMGDAVSDGVVVQGSSSVLVGDGAQGRACSVCRSSVLVGQPVNPLLGCKVLAGPEELDFALPGPMALRWQRRYASDNARVGPLGQGWSLPQGCQEIEPTVDATLFHDSQGRTLRFDALRPGEALYSPSEGLWLLRGGEEADWGPRWSHLPVALRVNPDCFVIGDADLNGWAFGRPEGDWPGARLPLLACFDRYGYRQRFAWQGTRLLLVEDGVGRQYRLDYQRHGESDWRLIQVVLTVDPTEPLAQPLGLVRYHYDAAGDLVQVVGRGGAVLREYGYRAHLMVRHSVRGGPASEYDYDVWTPDGRVVAQRNPGGLDYRFSYHDDRTEVRDSLGRLDIYHFVGQGGLQRLSAHTRADGSCWRFGYDFAGRLCSETDPLGRSGYYRYDGEGRLIGRQTVEGAASFLEWEEDHGRLLRLRNAEGAEYRFDYDRSGRLLAETGPDGASILYRYLDPRFPDRVCEIEDPRGGVRRLSWNAAGLRASESDCSGRTRHYRYDRFGQLLELSEADGSRTTWRYDRHGWLSEILTPDGGRQSYRLDPAGRPLVIQRGEQALVGFDYDPRGRLIRRTVGAHAQHYRYDAADRLVEHINENGAVSRFGYDLLDRLVEEHGLDGRIQRYRYDAADQLLEADDAGRTTRYRYDRAGRLVERCLAATPLLPEQVHRFDYDRAGRLRRGDTGRVVVEFDYDAAGRLIGETQRHVRGFEHVLRHRYDERGVLVATVLPDGRCLNRLSYGPGHLHQLNLDGEVLLDIERDGLHQESRRQCGALALHFDYDPDGRLRRRRVERGDGSLYLALDRRWAYDPQGRVSATVIGERVQRYRYDGQQRLIAVEGDDGLNLSWRFDPAGNFLPEPWLAVDSEQAEDWSATVMAHRADPEFNLFGEIVPRRRHRRAAVAHWLDDRLGYCGRYDYHYDERGNLVARDDRLEASVRQCHYDALNQLQRVDNGEQQVWYDYDCFGRRIARQIGEQITWFGWDGERLCTIETAERRSQIVYQGFVPLLRLDAPLRGAIAQVAFYHCDHQGTPFALTDTAGELLWLARLDPWGRLLEESGPLAGDQPVRLPGQWWDEETGWYYNRHRYYDPELGRYISQDPLGVAGGSNAYRYAGASPLNFIDPLGLRECVGTARVLKGNSRHIGHGGGFNTNPSNLERYGITADSAVVIPKQFNLTKPQMRGYLDQISGVLGDGTTFGRVRDIMDDQNVRREKGLASTSQFHDYLIEREKVNGKEVLMLELPGATKDLGIQPVTLTIPDELSCPCGTSPKAP</sequence>
<proteinExistence type="predicted"/>
<comment type="caution">
    <text evidence="5">The sequence shown here is derived from an EMBL/GenBank/DDBJ whole genome shotgun (WGS) entry which is preliminary data.</text>
</comment>
<dbReference type="Pfam" id="PF25023">
    <property type="entry name" value="TEN_YD-shell"/>
    <property type="match status" value="1"/>
</dbReference>
<keyword evidence="1" id="KW-0677">Repeat</keyword>
<dbReference type="InterPro" id="IPR031325">
    <property type="entry name" value="RHS_repeat"/>
</dbReference>
<dbReference type="PANTHER" id="PTHR32305:SF15">
    <property type="entry name" value="PROTEIN RHSA-RELATED"/>
    <property type="match status" value="1"/>
</dbReference>
<dbReference type="Pfam" id="PF05593">
    <property type="entry name" value="RHS_repeat"/>
    <property type="match status" value="3"/>
</dbReference>
<dbReference type="Gene3D" id="2.180.10.10">
    <property type="entry name" value="RHS repeat-associated core"/>
    <property type="match status" value="2"/>
</dbReference>
<dbReference type="InterPro" id="IPR050708">
    <property type="entry name" value="T6SS_VgrG/RHS"/>
</dbReference>
<dbReference type="Proteomes" id="UP001595791">
    <property type="component" value="Unassembled WGS sequence"/>
</dbReference>
<dbReference type="PRINTS" id="PR00394">
    <property type="entry name" value="RHSPROTEIN"/>
</dbReference>
<dbReference type="Pfam" id="PF03527">
    <property type="entry name" value="RHS"/>
    <property type="match status" value="1"/>
</dbReference>
<dbReference type="PANTHER" id="PTHR32305">
    <property type="match status" value="1"/>
</dbReference>
<dbReference type="Pfam" id="PF20148">
    <property type="entry name" value="DUF6531"/>
    <property type="match status" value="1"/>
</dbReference>
<keyword evidence="6" id="KW-1185">Reference proteome</keyword>
<dbReference type="NCBIfam" id="TIGR03696">
    <property type="entry name" value="Rhs_assc_core"/>
    <property type="match status" value="1"/>
</dbReference>
<evidence type="ECO:0000313" key="5">
    <source>
        <dbReference type="EMBL" id="MFC4158754.1"/>
    </source>
</evidence>
<evidence type="ECO:0000256" key="1">
    <source>
        <dbReference type="ARBA" id="ARBA00022737"/>
    </source>
</evidence>
<organism evidence="5 6">
    <name type="scientific">Chitinimonas lacunae</name>
    <dbReference type="NCBI Taxonomy" id="1963018"/>
    <lineage>
        <taxon>Bacteria</taxon>
        <taxon>Pseudomonadati</taxon>
        <taxon>Pseudomonadota</taxon>
        <taxon>Betaproteobacteria</taxon>
        <taxon>Neisseriales</taxon>
        <taxon>Chitinibacteraceae</taxon>
        <taxon>Chitinimonas</taxon>
    </lineage>
</organism>
<dbReference type="InterPro" id="IPR006530">
    <property type="entry name" value="YD"/>
</dbReference>
<feature type="domain" description="RHS protein conserved region" evidence="2">
    <location>
        <begin position="1019"/>
        <end position="1055"/>
    </location>
</feature>
<dbReference type="InterPro" id="IPR022385">
    <property type="entry name" value="Rhs_assc_core"/>
</dbReference>
<dbReference type="NCBIfam" id="TIGR01643">
    <property type="entry name" value="YD_repeat_2x"/>
    <property type="match status" value="7"/>
</dbReference>
<feature type="domain" description="DUF6531" evidence="3">
    <location>
        <begin position="46"/>
        <end position="122"/>
    </location>
</feature>
<dbReference type="EMBL" id="JBHSBU010000001">
    <property type="protein sequence ID" value="MFC4158754.1"/>
    <property type="molecule type" value="Genomic_DNA"/>
</dbReference>
<feature type="domain" description="Teneurin-like YD-shell" evidence="4">
    <location>
        <begin position="561"/>
        <end position="703"/>
    </location>
</feature>
<protein>
    <submittedName>
        <fullName evidence="5">RHS repeat-associated core domain-containing protein</fullName>
    </submittedName>
</protein>
<evidence type="ECO:0000259" key="2">
    <source>
        <dbReference type="Pfam" id="PF03527"/>
    </source>
</evidence>
<dbReference type="InterPro" id="IPR001826">
    <property type="entry name" value="RHS"/>
</dbReference>